<evidence type="ECO:0000313" key="5">
    <source>
        <dbReference type="Proteomes" id="UP001169492"/>
    </source>
</evidence>
<evidence type="ECO:0000313" key="2">
    <source>
        <dbReference type="EMBL" id="MDN7124890.1"/>
    </source>
</evidence>
<evidence type="ECO:0000313" key="3">
    <source>
        <dbReference type="EMBL" id="MDN7129641.1"/>
    </source>
</evidence>
<dbReference type="InterPro" id="IPR001387">
    <property type="entry name" value="Cro/C1-type_HTH"/>
</dbReference>
<dbReference type="AlphaFoldDB" id="A0AAW7R166"/>
<feature type="domain" description="HTH cro/C1-type" evidence="1">
    <location>
        <begin position="13"/>
        <end position="66"/>
    </location>
</feature>
<dbReference type="Proteomes" id="UP001169492">
    <property type="component" value="Unassembled WGS sequence"/>
</dbReference>
<dbReference type="SMART" id="SM00530">
    <property type="entry name" value="HTH_XRE"/>
    <property type="match status" value="1"/>
</dbReference>
<name>A0AAW7R166_9GAMM</name>
<dbReference type="SUPFAM" id="SSF47413">
    <property type="entry name" value="lambda repressor-like DNA-binding domains"/>
    <property type="match status" value="1"/>
</dbReference>
<dbReference type="EMBL" id="JAGGJB010000004">
    <property type="protein sequence ID" value="MDN7124890.1"/>
    <property type="molecule type" value="Genomic_DNA"/>
</dbReference>
<dbReference type="Gene3D" id="1.10.260.40">
    <property type="entry name" value="lambda repressor-like DNA-binding domains"/>
    <property type="match status" value="1"/>
</dbReference>
<comment type="caution">
    <text evidence="2">The sequence shown here is derived from an EMBL/GenBank/DDBJ whole genome shotgun (WGS) entry which is preliminary data.</text>
</comment>
<dbReference type="Proteomes" id="UP001169491">
    <property type="component" value="Unassembled WGS sequence"/>
</dbReference>
<dbReference type="CDD" id="cd00093">
    <property type="entry name" value="HTH_XRE"/>
    <property type="match status" value="1"/>
</dbReference>
<reference evidence="4 5" key="1">
    <citation type="submission" date="2021-03" db="EMBL/GenBank/DDBJ databases">
        <title>Pseudidiomarina terrestris, a new bacterium isolated from saline soil.</title>
        <authorList>
            <person name="Galisteo C."/>
            <person name="De La Haba R."/>
            <person name="Sanchez-Porro C."/>
            <person name="Ventosa A."/>
        </authorList>
    </citation>
    <scope>NUCLEOTIDE SEQUENCE [LARGE SCALE GENOMIC DNA]</scope>
    <source>
        <strain evidence="2 5">1APP75-32.1</strain>
        <strain evidence="4">1APR75-15</strain>
        <strain evidence="3">1ASR75-15</strain>
    </source>
</reference>
<dbReference type="PROSITE" id="PS50943">
    <property type="entry name" value="HTH_CROC1"/>
    <property type="match status" value="1"/>
</dbReference>
<sequence>MRINTSEEIGGAVRAARKALGWSQTELAVRVGTTQAVISKFENTGDGLIDTLLRIVEALDLQLLLLQRRNSPLWHEPVD</sequence>
<dbReference type="GO" id="GO:0003677">
    <property type="term" value="F:DNA binding"/>
    <property type="evidence" value="ECO:0007669"/>
    <property type="project" value="InterPro"/>
</dbReference>
<gene>
    <name evidence="2" type="ORF">J6I90_08345</name>
    <name evidence="3" type="ORF">J6I92_07135</name>
</gene>
<dbReference type="InterPro" id="IPR010982">
    <property type="entry name" value="Lambda_DNA-bd_dom_sf"/>
</dbReference>
<proteinExistence type="predicted"/>
<accession>A0AAW7R166</accession>
<dbReference type="RefSeq" id="WP_301721324.1">
    <property type="nucleotide sequence ID" value="NZ_JAGGJB010000004.1"/>
</dbReference>
<protein>
    <submittedName>
        <fullName evidence="2">Helix-turn-helix transcriptional regulator</fullName>
    </submittedName>
</protein>
<keyword evidence="4" id="KW-1185">Reference proteome</keyword>
<evidence type="ECO:0000313" key="4">
    <source>
        <dbReference type="Proteomes" id="UP001169491"/>
    </source>
</evidence>
<dbReference type="Pfam" id="PF01381">
    <property type="entry name" value="HTH_3"/>
    <property type="match status" value="1"/>
</dbReference>
<evidence type="ECO:0000259" key="1">
    <source>
        <dbReference type="PROSITE" id="PS50943"/>
    </source>
</evidence>
<organism evidence="2 5">
    <name type="scientific">Pseudidiomarina terrestris</name>
    <dbReference type="NCBI Taxonomy" id="2820060"/>
    <lineage>
        <taxon>Bacteria</taxon>
        <taxon>Pseudomonadati</taxon>
        <taxon>Pseudomonadota</taxon>
        <taxon>Gammaproteobacteria</taxon>
        <taxon>Alteromonadales</taxon>
        <taxon>Idiomarinaceae</taxon>
        <taxon>Pseudidiomarina</taxon>
    </lineage>
</organism>
<dbReference type="EMBL" id="JAGGJC010000002">
    <property type="protein sequence ID" value="MDN7129641.1"/>
    <property type="molecule type" value="Genomic_DNA"/>
</dbReference>